<dbReference type="Proteomes" id="UP001153269">
    <property type="component" value="Unassembled WGS sequence"/>
</dbReference>
<feature type="region of interest" description="Disordered" evidence="2">
    <location>
        <begin position="717"/>
        <end position="805"/>
    </location>
</feature>
<evidence type="ECO:0000313" key="4">
    <source>
        <dbReference type="Proteomes" id="UP001153269"/>
    </source>
</evidence>
<feature type="compositionally biased region" description="Polar residues" evidence="2">
    <location>
        <begin position="500"/>
        <end position="511"/>
    </location>
</feature>
<feature type="region of interest" description="Disordered" evidence="2">
    <location>
        <begin position="940"/>
        <end position="969"/>
    </location>
</feature>
<feature type="compositionally biased region" description="Polar residues" evidence="2">
    <location>
        <begin position="637"/>
        <end position="658"/>
    </location>
</feature>
<feature type="compositionally biased region" description="Polar residues" evidence="2">
    <location>
        <begin position="558"/>
        <end position="574"/>
    </location>
</feature>
<feature type="compositionally biased region" description="Pro residues" evidence="2">
    <location>
        <begin position="327"/>
        <end position="341"/>
    </location>
</feature>
<feature type="compositionally biased region" description="Basic and acidic residues" evidence="2">
    <location>
        <begin position="905"/>
        <end position="914"/>
    </location>
</feature>
<name>A0A9N7YFK5_PLEPL</name>
<dbReference type="GO" id="GO:0005813">
    <property type="term" value="C:centrosome"/>
    <property type="evidence" value="ECO:0007669"/>
    <property type="project" value="TreeGrafter"/>
</dbReference>
<keyword evidence="1" id="KW-0175">Coiled coil</keyword>
<proteinExistence type="predicted"/>
<feature type="region of interest" description="Disordered" evidence="2">
    <location>
        <begin position="853"/>
        <end position="872"/>
    </location>
</feature>
<sequence length="1015" mass="112981">MGFIETPSESYSIPISPRSSPRPQKPEEQEVKRPHSESVFPEQVTRVYDRPLNGSVKSDSCPEASHPVIWTLSGLDSLKSRPSPDRELRTAEVNESRNVPLTYPIPDFSKVKPRVPPLCLRTSDVDKEAITLVEQLQEDHNRLLTKHAEANNTIDRLRLKAKVDLYSEPPQPGHSVQSGLSSNSSKVMTLDFPLAQRAEINSGSLHPDGHRTPPSPYVGEQLAEILHTQSDKFLQQLQIYEDLLKRKQLKPSEQIEGLAQLNEGLDSLERGFLFAKEEHKLLQQRGEDVGHFDQERELGGLIFQCGMRMDELKEQAEQMRQDQPTCEAPPSPPPHPTPPSVPSEDGDGVSHRAHICLCWWVQEVQQSWRRAHQDFAALTDHYGSFKELPRTFEYNLREAAFFSGALGSHERPGVDETDRQRIGDMDEQRKSKPHSEGSPVGIRNQRSSRSSPSSHAAASPPTSLPVYPPSGHRRAERERVHSSSLSSLGETPASERRNSKLQPGSSRTLSQPDGVISPETDSGFIGSETCHLTPPAGPSPLHQGVSQSYLVHQDGNTRKPQTVSASSPPSSPINRHTGAESRGASWALSPEPTSRGRQRRRDSSCSPQRWVSQTERTRADRGARLESDSSESRTVSEDGQSDQFAESLSFQPSSSPTTPRHHGNSLRALGPRVVADRNALRTLEAQVIRLEEIMHRLWNKTTLSPVRAAPSALENHTQLYTSTPRSRPEERCPSNVRKGRRERQKAEELEECLLRPTARERSPCVDRRTSQRSDPEPFTPEPRPRISRCTQTSSAAPGSCCSHTNSIQSNETHLRQLPAESIQTSNTAEEPHLRNHPLPVLCVKCPSRLRARSARPAGGSSESTPTPSSCSHHCPLCGCLQPNRDTKTDCHRHSAPRTSCQSAESPDRTARREYHAVPQAPPQCMLVGPPLLLYSQPVHVSPSKNPDTSSGVRGHKESRGRMRRSRSVDGQISLDVSLDRAIRAAQHMKQTSRHMACSLATGLQFQERLTQFSRR</sequence>
<feature type="compositionally biased region" description="Basic and acidic residues" evidence="2">
    <location>
        <begin position="615"/>
        <end position="636"/>
    </location>
</feature>
<feature type="compositionally biased region" description="Polar residues" evidence="2">
    <location>
        <begin position="788"/>
        <end position="805"/>
    </location>
</feature>
<reference evidence="3" key="1">
    <citation type="submission" date="2020-03" db="EMBL/GenBank/DDBJ databases">
        <authorList>
            <person name="Weist P."/>
        </authorList>
    </citation>
    <scope>NUCLEOTIDE SEQUENCE</scope>
</reference>
<dbReference type="PANTHER" id="PTHR21510">
    <property type="entry name" value="AKNA DOMAIN-CONTAINING PROTEIN"/>
    <property type="match status" value="1"/>
</dbReference>
<dbReference type="AlphaFoldDB" id="A0A9N7YFK5"/>
<feature type="region of interest" description="Disordered" evidence="2">
    <location>
        <begin position="888"/>
        <end position="914"/>
    </location>
</feature>
<dbReference type="GO" id="GO:0060234">
    <property type="term" value="P:neuroblast delamination"/>
    <property type="evidence" value="ECO:0007669"/>
    <property type="project" value="TreeGrafter"/>
</dbReference>
<organism evidence="3 4">
    <name type="scientific">Pleuronectes platessa</name>
    <name type="common">European plaice</name>
    <dbReference type="NCBI Taxonomy" id="8262"/>
    <lineage>
        <taxon>Eukaryota</taxon>
        <taxon>Metazoa</taxon>
        <taxon>Chordata</taxon>
        <taxon>Craniata</taxon>
        <taxon>Vertebrata</taxon>
        <taxon>Euteleostomi</taxon>
        <taxon>Actinopterygii</taxon>
        <taxon>Neopterygii</taxon>
        <taxon>Teleostei</taxon>
        <taxon>Neoteleostei</taxon>
        <taxon>Acanthomorphata</taxon>
        <taxon>Carangaria</taxon>
        <taxon>Pleuronectiformes</taxon>
        <taxon>Pleuronectoidei</taxon>
        <taxon>Pleuronectidae</taxon>
        <taxon>Pleuronectes</taxon>
    </lineage>
</organism>
<accession>A0A9N7YFK5</accession>
<evidence type="ECO:0000256" key="1">
    <source>
        <dbReference type="SAM" id="Coils"/>
    </source>
</evidence>
<feature type="compositionally biased region" description="Polar residues" evidence="2">
    <location>
        <begin position="604"/>
        <end position="614"/>
    </location>
</feature>
<feature type="region of interest" description="Disordered" evidence="2">
    <location>
        <begin position="407"/>
        <end position="669"/>
    </location>
</feature>
<dbReference type="EMBL" id="CADEAL010001160">
    <property type="protein sequence ID" value="CAB1429675.1"/>
    <property type="molecule type" value="Genomic_DNA"/>
</dbReference>
<dbReference type="PANTHER" id="PTHR21510:SF15">
    <property type="entry name" value="MICROTUBULE ORGANIZATION PROTEIN AKNA"/>
    <property type="match status" value="1"/>
</dbReference>
<feature type="compositionally biased region" description="Polar residues" evidence="2">
    <location>
        <begin position="942"/>
        <end position="951"/>
    </location>
</feature>
<feature type="region of interest" description="Disordered" evidence="2">
    <location>
        <begin position="314"/>
        <end position="348"/>
    </location>
</feature>
<keyword evidence="4" id="KW-1185">Reference proteome</keyword>
<feature type="compositionally biased region" description="Basic and acidic residues" evidence="2">
    <location>
        <begin position="24"/>
        <end position="36"/>
    </location>
</feature>
<feature type="region of interest" description="Disordered" evidence="2">
    <location>
        <begin position="1"/>
        <end position="63"/>
    </location>
</feature>
<dbReference type="InterPro" id="IPR052655">
    <property type="entry name" value="AKNA_Centrosome-Trans_reg"/>
</dbReference>
<comment type="caution">
    <text evidence="3">The sequence shown here is derived from an EMBL/GenBank/DDBJ whole genome shotgun (WGS) entry which is preliminary data.</text>
</comment>
<feature type="compositionally biased region" description="Low complexity" evidence="2">
    <location>
        <begin position="1"/>
        <end position="22"/>
    </location>
</feature>
<feature type="compositionally biased region" description="Low complexity" evidence="2">
    <location>
        <begin position="447"/>
        <end position="461"/>
    </location>
</feature>
<dbReference type="GO" id="GO:0021849">
    <property type="term" value="P:neuroblast division in subventricular zone"/>
    <property type="evidence" value="ECO:0007669"/>
    <property type="project" value="TreeGrafter"/>
</dbReference>
<evidence type="ECO:0000256" key="2">
    <source>
        <dbReference type="SAM" id="MobiDB-lite"/>
    </source>
</evidence>
<evidence type="ECO:0008006" key="5">
    <source>
        <dbReference type="Google" id="ProtNLM"/>
    </source>
</evidence>
<dbReference type="GO" id="GO:0001837">
    <property type="term" value="P:epithelial to mesenchymal transition"/>
    <property type="evidence" value="ECO:0007669"/>
    <property type="project" value="TreeGrafter"/>
</dbReference>
<gene>
    <name evidence="3" type="ORF">PLEPLA_LOCUS17655</name>
</gene>
<protein>
    <recommendedName>
        <fullName evidence="5">AKNA domain-containing protein</fullName>
    </recommendedName>
</protein>
<feature type="coiled-coil region" evidence="1">
    <location>
        <begin position="133"/>
        <end position="160"/>
    </location>
</feature>
<feature type="compositionally biased region" description="Basic and acidic residues" evidence="2">
    <location>
        <begin position="757"/>
        <end position="775"/>
    </location>
</feature>
<feature type="compositionally biased region" description="Low complexity" evidence="2">
    <location>
        <begin position="854"/>
        <end position="872"/>
    </location>
</feature>
<feature type="compositionally biased region" description="Basic and acidic residues" evidence="2">
    <location>
        <begin position="408"/>
        <end position="435"/>
    </location>
</feature>
<evidence type="ECO:0000313" key="3">
    <source>
        <dbReference type="EMBL" id="CAB1429675.1"/>
    </source>
</evidence>